<accession>A0A1W2KDR8</accession>
<name>A0A1W2KDR8_9VIRU</name>
<sequence length="91" mass="9712">MLSVKPMLAAARAFTAQFSEGRADKARPLAQESSIAKMPTAALIKKQQSLSKKVESIANTLPGLLAKLEAVTAEIDKRAFGPVSQPGRYTL</sequence>
<organism evidence="1 2">
    <name type="scientific">Pseudomonas phage phiYY</name>
    <dbReference type="NCBI Taxonomy" id="1852644"/>
    <lineage>
        <taxon>Viruses</taxon>
        <taxon>Riboviria</taxon>
        <taxon>Orthornavirae</taxon>
        <taxon>Duplornaviricota</taxon>
        <taxon>Vidaverviricetes</taxon>
        <taxon>Mindivirales</taxon>
        <taxon>Cystoviridae</taxon>
        <taxon>Gammacystovirus</taxon>
        <taxon>Gammacystovirus phiYY</taxon>
        <taxon>Cystovirus phiYY</taxon>
    </lineage>
</organism>
<dbReference type="GeneID" id="40116872"/>
<dbReference type="RefSeq" id="YP_009618389.1">
    <property type="nucleotide sequence ID" value="NC_042073.1"/>
</dbReference>
<gene>
    <name evidence="1" type="ORF">phiYY_sS1</name>
</gene>
<evidence type="ECO:0000313" key="2">
    <source>
        <dbReference type="Proteomes" id="UP000240302"/>
    </source>
</evidence>
<reference evidence="1 2" key="1">
    <citation type="journal article" date="2016" name="Sci. Rep.">
        <title>Characterization of the first double-stranded RNA bacteriophage infecting Pseudomonas aeruginosa.</title>
        <authorList>
            <person name="Yang Y."/>
            <person name="Lu S."/>
            <person name="Shen W."/>
            <person name="Zhao X."/>
            <person name="Shen M."/>
            <person name="Tan Y."/>
            <person name="Li G."/>
            <person name="Li M."/>
            <person name="Wang J."/>
            <person name="Hu F."/>
            <person name="Le S."/>
        </authorList>
    </citation>
    <scope>NUCLEOTIDE SEQUENCE [LARGE SCALE GENOMIC DNA]</scope>
</reference>
<protein>
    <submittedName>
        <fullName evidence="1">Uncharacterized protein</fullName>
    </submittedName>
</protein>
<dbReference type="EMBL" id="KX074203">
    <property type="protein sequence ID" value="ANM47313.1"/>
    <property type="molecule type" value="Genomic_RNA"/>
</dbReference>
<dbReference type="Proteomes" id="UP000240302">
    <property type="component" value="Genome"/>
</dbReference>
<keyword evidence="2" id="KW-1185">Reference proteome</keyword>
<dbReference type="KEGG" id="vg:40116872"/>
<evidence type="ECO:0000313" key="1">
    <source>
        <dbReference type="EMBL" id="ANM47313.1"/>
    </source>
</evidence>
<proteinExistence type="predicted"/>